<dbReference type="EMBL" id="AP014546">
    <property type="protein sequence ID" value="BBB31106.1"/>
    <property type="molecule type" value="Genomic_DNA"/>
</dbReference>
<evidence type="ECO:0000313" key="6">
    <source>
        <dbReference type="EMBL" id="BBB31106.1"/>
    </source>
</evidence>
<dbReference type="SUPFAM" id="SSF48498">
    <property type="entry name" value="Tetracyclin repressor-like, C-terminal domain"/>
    <property type="match status" value="1"/>
</dbReference>
<dbReference type="SUPFAM" id="SSF46689">
    <property type="entry name" value="Homeodomain-like"/>
    <property type="match status" value="1"/>
</dbReference>
<reference evidence="6 7" key="1">
    <citation type="journal article" date="2008" name="Int. J. Syst. Evol. Microbiol.">
        <title>Neptunomonas japonica sp. nov., an Osedax japonicus symbiont-like bacterium isolated from sediment adjacent to sperm whale carcasses off Kagoshima, Japan.</title>
        <authorList>
            <person name="Miyazaki M."/>
            <person name="Nogi Y."/>
            <person name="Fujiwara Y."/>
            <person name="Kawato M."/>
            <person name="Kubokawa K."/>
            <person name="Horikoshi K."/>
        </authorList>
    </citation>
    <scope>NUCLEOTIDE SEQUENCE [LARGE SCALE GENOMIC DNA]</scope>
    <source>
        <strain evidence="6 7">JAMM 1380</strain>
    </source>
</reference>
<dbReference type="PROSITE" id="PS50977">
    <property type="entry name" value="HTH_TETR_2"/>
    <property type="match status" value="1"/>
</dbReference>
<dbReference type="PANTHER" id="PTHR47506:SF7">
    <property type="entry name" value="TRANSCRIPTIONAL REGULATORY PROTEIN"/>
    <property type="match status" value="1"/>
</dbReference>
<evidence type="ECO:0000256" key="4">
    <source>
        <dbReference type="PROSITE-ProRule" id="PRU00335"/>
    </source>
</evidence>
<dbReference type="PANTHER" id="PTHR47506">
    <property type="entry name" value="TRANSCRIPTIONAL REGULATORY PROTEIN"/>
    <property type="match status" value="1"/>
</dbReference>
<evidence type="ECO:0000256" key="2">
    <source>
        <dbReference type="ARBA" id="ARBA00023125"/>
    </source>
</evidence>
<proteinExistence type="predicted"/>
<dbReference type="InterPro" id="IPR001647">
    <property type="entry name" value="HTH_TetR"/>
</dbReference>
<dbReference type="RefSeq" id="WP_201348232.1">
    <property type="nucleotide sequence ID" value="NZ_AP014546.1"/>
</dbReference>
<dbReference type="Pfam" id="PF00440">
    <property type="entry name" value="TetR_N"/>
    <property type="match status" value="1"/>
</dbReference>
<evidence type="ECO:0000256" key="1">
    <source>
        <dbReference type="ARBA" id="ARBA00023015"/>
    </source>
</evidence>
<dbReference type="Proteomes" id="UP000595332">
    <property type="component" value="Chromosome"/>
</dbReference>
<protein>
    <submittedName>
        <fullName evidence="6">TetR family transcriptional regulator</fullName>
    </submittedName>
</protein>
<dbReference type="Gene3D" id="1.10.10.60">
    <property type="entry name" value="Homeodomain-like"/>
    <property type="match status" value="1"/>
</dbReference>
<keyword evidence="1" id="KW-0805">Transcription regulation</keyword>
<keyword evidence="7" id="KW-1185">Reference proteome</keyword>
<name>A0A7R6PMX4_9GAMM</name>
<feature type="DNA-binding region" description="H-T-H motif" evidence="4">
    <location>
        <begin position="32"/>
        <end position="51"/>
    </location>
</feature>
<keyword evidence="3" id="KW-0804">Transcription</keyword>
<sequence length="189" mass="20977">MAWNNEHKKKTREKILTSAARLFAQNGFDHIGINDVMKDAGLTRGAFYAHFSSKAELYAESIITAAMSTGRKTDPLNPEAPSFDGLLKTYLSMEHRQGNLFRCPLAFLTTDITQRDDQVRDAYTRVFKGFVNNLDKHSVQQNGTKDTIRSMQQAVMLIGGLAIARAINDDELAKELLSSCHAALATPTI</sequence>
<dbReference type="AlphaFoldDB" id="A0A7R6PMX4"/>
<dbReference type="PRINTS" id="PR00455">
    <property type="entry name" value="HTHTETR"/>
</dbReference>
<dbReference type="Gene3D" id="1.10.357.10">
    <property type="entry name" value="Tetracycline Repressor, domain 2"/>
    <property type="match status" value="1"/>
</dbReference>
<dbReference type="KEGG" id="njp:NEJAP_3168"/>
<organism evidence="6 7">
    <name type="scientific">Neptunomonas japonica JAMM 1380</name>
    <dbReference type="NCBI Taxonomy" id="1441457"/>
    <lineage>
        <taxon>Bacteria</taxon>
        <taxon>Pseudomonadati</taxon>
        <taxon>Pseudomonadota</taxon>
        <taxon>Gammaproteobacteria</taxon>
        <taxon>Oceanospirillales</taxon>
        <taxon>Oceanospirillaceae</taxon>
        <taxon>Neptunomonas</taxon>
    </lineage>
</organism>
<evidence type="ECO:0000256" key="3">
    <source>
        <dbReference type="ARBA" id="ARBA00023163"/>
    </source>
</evidence>
<feature type="domain" description="HTH tetR-type" evidence="5">
    <location>
        <begin position="9"/>
        <end position="69"/>
    </location>
</feature>
<dbReference type="GO" id="GO:0003677">
    <property type="term" value="F:DNA binding"/>
    <property type="evidence" value="ECO:0007669"/>
    <property type="project" value="UniProtKB-UniRule"/>
</dbReference>
<dbReference type="InterPro" id="IPR009057">
    <property type="entry name" value="Homeodomain-like_sf"/>
</dbReference>
<keyword evidence="2 4" id="KW-0238">DNA-binding</keyword>
<accession>A0A7R6PMX4</accession>
<gene>
    <name evidence="6" type="ORF">NEJAP_3168</name>
</gene>
<dbReference type="InterPro" id="IPR036271">
    <property type="entry name" value="Tet_transcr_reg_TetR-rel_C_sf"/>
</dbReference>
<evidence type="ECO:0000259" key="5">
    <source>
        <dbReference type="PROSITE" id="PS50977"/>
    </source>
</evidence>
<evidence type="ECO:0000313" key="7">
    <source>
        <dbReference type="Proteomes" id="UP000595332"/>
    </source>
</evidence>